<evidence type="ECO:0000256" key="1">
    <source>
        <dbReference type="SAM" id="Phobius"/>
    </source>
</evidence>
<sequence length="121" mass="12928">MSLIRQSSRSPLTRLVLAVALVCALLITQWRLNHHVVEHGSSNAGIAQLTMTMGSDELPKSHEGAGCLVCLEHQAHGAALTGTLALALVPTVSVLMARALPPNTPYLSPERARQRAPPFFS</sequence>
<proteinExistence type="predicted"/>
<dbReference type="EMBL" id="AP022345">
    <property type="protein sequence ID" value="BBU68068.1"/>
    <property type="molecule type" value="Genomic_DNA"/>
</dbReference>
<dbReference type="Proteomes" id="UP000463961">
    <property type="component" value="Chromosome"/>
</dbReference>
<protein>
    <recommendedName>
        <fullName evidence="4">DUF2946 domain-containing protein</fullName>
    </recommendedName>
</protein>
<dbReference type="AlphaFoldDB" id="A0A7R6R8P8"/>
<organism evidence="2 3">
    <name type="scientific">Fluviibacter phosphoraccumulans</name>
    <dbReference type="NCBI Taxonomy" id="1751046"/>
    <lineage>
        <taxon>Bacteria</taxon>
        <taxon>Pseudomonadati</taxon>
        <taxon>Pseudomonadota</taxon>
        <taxon>Betaproteobacteria</taxon>
        <taxon>Rhodocyclales</taxon>
        <taxon>Fluviibacteraceae</taxon>
        <taxon>Fluviibacter</taxon>
    </lineage>
</organism>
<keyword evidence="1" id="KW-0472">Membrane</keyword>
<evidence type="ECO:0008006" key="4">
    <source>
        <dbReference type="Google" id="ProtNLM"/>
    </source>
</evidence>
<evidence type="ECO:0000313" key="2">
    <source>
        <dbReference type="EMBL" id="BBU68068.1"/>
    </source>
</evidence>
<keyword evidence="1" id="KW-0812">Transmembrane</keyword>
<dbReference type="RefSeq" id="WP_162048989.1">
    <property type="nucleotide sequence ID" value="NZ_AP022345.1"/>
</dbReference>
<evidence type="ECO:0000313" key="3">
    <source>
        <dbReference type="Proteomes" id="UP000463961"/>
    </source>
</evidence>
<keyword evidence="3" id="KW-1185">Reference proteome</keyword>
<reference evidence="3" key="1">
    <citation type="submission" date="2020-01" db="EMBL/GenBank/DDBJ databases">
        <title>Phosphoaccumulans saitamaens gen. nov., sp. nov., a polyphosphate accumulating bacterium isolated from surface river water.</title>
        <authorList>
            <person name="Watanabe K."/>
            <person name="Suda W."/>
        </authorList>
    </citation>
    <scope>NUCLEOTIDE SEQUENCE [LARGE SCALE GENOMIC DNA]</scope>
    <source>
        <strain evidence="3">ICHIAU1</strain>
    </source>
</reference>
<keyword evidence="1" id="KW-1133">Transmembrane helix</keyword>
<feature type="transmembrane region" description="Helical" evidence="1">
    <location>
        <begin position="12"/>
        <end position="32"/>
    </location>
</feature>
<accession>A0A7R6R8P8</accession>
<gene>
    <name evidence="2" type="ORF">ICHIAU1_03510</name>
</gene>
<name>A0A7R6R8P8_9RHOO</name>